<feature type="transmembrane region" description="Helical" evidence="1">
    <location>
        <begin position="556"/>
        <end position="574"/>
    </location>
</feature>
<evidence type="ECO:0000256" key="2">
    <source>
        <dbReference type="SAM" id="SignalP"/>
    </source>
</evidence>
<dbReference type="AlphaFoldDB" id="A0A2V1GU58"/>
<feature type="signal peptide" evidence="2">
    <location>
        <begin position="1"/>
        <end position="35"/>
    </location>
</feature>
<dbReference type="Proteomes" id="UP000244906">
    <property type="component" value="Unassembled WGS sequence"/>
</dbReference>
<keyword evidence="4" id="KW-1185">Reference proteome</keyword>
<comment type="caution">
    <text evidence="3">The sequence shown here is derived from an EMBL/GenBank/DDBJ whole genome shotgun (WGS) entry which is preliminary data.</text>
</comment>
<gene>
    <name evidence="3" type="ORF">DC094_09525</name>
</gene>
<keyword evidence="1" id="KW-0812">Transmembrane</keyword>
<reference evidence="3 4" key="1">
    <citation type="submission" date="2018-04" db="EMBL/GenBank/DDBJ databases">
        <title>Thalassorhabdus spongiae gen. nov., sp. nov., isolated from a marine sponge in South-West Iceland.</title>
        <authorList>
            <person name="Knobloch S."/>
            <person name="Daussin A."/>
            <person name="Johannsson R."/>
            <person name="Marteinsson V.T."/>
        </authorList>
    </citation>
    <scope>NUCLEOTIDE SEQUENCE [LARGE SCALE GENOMIC DNA]</scope>
    <source>
        <strain evidence="3 4">Hp12</strain>
    </source>
</reference>
<accession>A0A2V1GU58</accession>
<evidence type="ECO:0000313" key="4">
    <source>
        <dbReference type="Proteomes" id="UP000244906"/>
    </source>
</evidence>
<proteinExistence type="predicted"/>
<evidence type="ECO:0000256" key="1">
    <source>
        <dbReference type="SAM" id="Phobius"/>
    </source>
</evidence>
<name>A0A2V1GU58_9GAMM</name>
<keyword evidence="1" id="KW-0472">Membrane</keyword>
<evidence type="ECO:0000313" key="3">
    <source>
        <dbReference type="EMBL" id="PVZ69549.1"/>
    </source>
</evidence>
<dbReference type="EMBL" id="QDDL01000003">
    <property type="protein sequence ID" value="PVZ69549.1"/>
    <property type="molecule type" value="Genomic_DNA"/>
</dbReference>
<keyword evidence="2" id="KW-0732">Signal</keyword>
<organism evidence="3 4">
    <name type="scientific">Pelagibaculum spongiae</name>
    <dbReference type="NCBI Taxonomy" id="2080658"/>
    <lineage>
        <taxon>Bacteria</taxon>
        <taxon>Pseudomonadati</taxon>
        <taxon>Pseudomonadota</taxon>
        <taxon>Gammaproteobacteria</taxon>
        <taxon>Oceanospirillales</taxon>
        <taxon>Pelagibaculum</taxon>
    </lineage>
</organism>
<keyword evidence="1" id="KW-1133">Transmembrane helix</keyword>
<sequence length="581" mass="60763">MHAAINFSEEFMSKSGWLVPASLLITSMAAATAHAAVFKAEPLQIPSEFSDVQKGNGGLNFQVNSVLVQNNLPDQVVGLVYGAASRNCRTRDVRFKFTTTAAFCARGLNGVLTTDSVRGVEVIAAVQDPLTAESSDLSITEATSAATGYFVENVVRDIANTSNGIEVVGYSHFDVTAGEWPTGQAVIRPSLAIRNTATRTTRAQLNNTALPTLTSWGNEDNMANAINAGGVIVGWSRHFEAVDRSSLTCSDADDSGLLDVLSNCTITDHQRAVVYPSNNRQAFDLGAYQTIAFDDVDKFSFALDVSDDGTAPVVVGRVGDFSRAEGDSTISWARGFWFRITDATDPQNGHGTTFAGIAADGDSDSGIVAPLVDNEDYDTSLSAINTGGIAVGSSQVSATLTEAISFDTSSPNEAAVGLGYLETDLSSSASAVSDSGIIGGNAVVRRTSVSTGSERHGFLYFPAGSDVVNTDSVEIMLDASNLIDCSQGIVITGINKIVGDSSNPVIYASAVATAAADDSLQGKVFSVRLTRANDNDPTAPSAPQVCVPEKPLNDSGGGAAGGLMIFAGWLAVCLRRRKFLK</sequence>
<feature type="chain" id="PRO_5016177453" description="GlyGly-CTERM sorting domain-containing protein" evidence="2">
    <location>
        <begin position="36"/>
        <end position="581"/>
    </location>
</feature>
<evidence type="ECO:0008006" key="5">
    <source>
        <dbReference type="Google" id="ProtNLM"/>
    </source>
</evidence>
<protein>
    <recommendedName>
        <fullName evidence="5">GlyGly-CTERM sorting domain-containing protein</fullName>
    </recommendedName>
</protein>